<evidence type="ECO:0000256" key="4">
    <source>
        <dbReference type="ARBA" id="ARBA00022692"/>
    </source>
</evidence>
<feature type="domain" description="Major facilitator superfamily (MFS) profile" evidence="8">
    <location>
        <begin position="5"/>
        <end position="380"/>
    </location>
</feature>
<dbReference type="InterPro" id="IPR020846">
    <property type="entry name" value="MFS_dom"/>
</dbReference>
<dbReference type="PANTHER" id="PTHR23521:SF2">
    <property type="entry name" value="TRANSPORTER MFS SUPERFAMILY"/>
    <property type="match status" value="1"/>
</dbReference>
<evidence type="ECO:0000256" key="5">
    <source>
        <dbReference type="ARBA" id="ARBA00022989"/>
    </source>
</evidence>
<dbReference type="Proteomes" id="UP000254253">
    <property type="component" value="Unassembled WGS sequence"/>
</dbReference>
<feature type="transmembrane region" description="Helical" evidence="7">
    <location>
        <begin position="129"/>
        <end position="150"/>
    </location>
</feature>
<feature type="transmembrane region" description="Helical" evidence="7">
    <location>
        <begin position="39"/>
        <end position="59"/>
    </location>
</feature>
<evidence type="ECO:0000256" key="1">
    <source>
        <dbReference type="ARBA" id="ARBA00004651"/>
    </source>
</evidence>
<comment type="subcellular location">
    <subcellularLocation>
        <location evidence="1">Cell membrane</location>
        <topology evidence="1">Multi-pass membrane protein</topology>
    </subcellularLocation>
</comment>
<dbReference type="CDD" id="cd17477">
    <property type="entry name" value="MFS_YcaD_like"/>
    <property type="match status" value="1"/>
</dbReference>
<feature type="transmembrane region" description="Helical" evidence="7">
    <location>
        <begin position="263"/>
        <end position="282"/>
    </location>
</feature>
<dbReference type="InterPro" id="IPR011701">
    <property type="entry name" value="MFS"/>
</dbReference>
<keyword evidence="2" id="KW-0813">Transport</keyword>
<dbReference type="GO" id="GO:0005886">
    <property type="term" value="C:plasma membrane"/>
    <property type="evidence" value="ECO:0007669"/>
    <property type="project" value="UniProtKB-SubCell"/>
</dbReference>
<dbReference type="GO" id="GO:0022857">
    <property type="term" value="F:transmembrane transporter activity"/>
    <property type="evidence" value="ECO:0007669"/>
    <property type="project" value="InterPro"/>
</dbReference>
<protein>
    <submittedName>
        <fullName evidence="9">Uncharacterized MFS-type transporter</fullName>
    </submittedName>
</protein>
<dbReference type="InterPro" id="IPR005829">
    <property type="entry name" value="Sugar_transporter_CS"/>
</dbReference>
<evidence type="ECO:0000313" key="10">
    <source>
        <dbReference type="Proteomes" id="UP000254253"/>
    </source>
</evidence>
<dbReference type="PROSITE" id="PS50850">
    <property type="entry name" value="MFS"/>
    <property type="match status" value="1"/>
</dbReference>
<keyword evidence="4 7" id="KW-0812">Transmembrane</keyword>
<feature type="transmembrane region" description="Helical" evidence="7">
    <location>
        <begin position="232"/>
        <end position="251"/>
    </location>
</feature>
<dbReference type="InterPro" id="IPR036259">
    <property type="entry name" value="MFS_trans_sf"/>
</dbReference>
<dbReference type="Gene3D" id="1.20.1250.20">
    <property type="entry name" value="MFS general substrate transporter like domains"/>
    <property type="match status" value="2"/>
</dbReference>
<proteinExistence type="predicted"/>
<organism evidence="9 10">
    <name type="scientific">Actinobacillus lignieresii</name>
    <dbReference type="NCBI Taxonomy" id="720"/>
    <lineage>
        <taxon>Bacteria</taxon>
        <taxon>Pseudomonadati</taxon>
        <taxon>Pseudomonadota</taxon>
        <taxon>Gammaproteobacteria</taxon>
        <taxon>Pasteurellales</taxon>
        <taxon>Pasteurellaceae</taxon>
        <taxon>Actinobacillus</taxon>
    </lineage>
</organism>
<feature type="transmembrane region" description="Helical" evidence="7">
    <location>
        <begin position="156"/>
        <end position="174"/>
    </location>
</feature>
<dbReference type="PROSITE" id="PS00216">
    <property type="entry name" value="SUGAR_TRANSPORT_1"/>
    <property type="match status" value="1"/>
</dbReference>
<evidence type="ECO:0000256" key="6">
    <source>
        <dbReference type="ARBA" id="ARBA00023136"/>
    </source>
</evidence>
<feature type="transmembrane region" description="Helical" evidence="7">
    <location>
        <begin position="7"/>
        <end position="27"/>
    </location>
</feature>
<sequence length="469" mass="51639">MQTTKFYSLCSGIFFLFFGYGLFLNSAGVKLAEMGVSDVVIGLLNAAFFVGATLSAILAHRIVSSVGHIRSFSVFGAIFAIAALSHMMIDNLWVWGMLRIILGFCHYSLLLLVESWLSEKTNVDTRGKALATYNIIFYLAFILGVSLLSLELTSNNIFTLATILVVMSMIPIALTKMTQPEIPARERINVPRLLAISPLALATSFISGMLVNGFFTMVSVFLLKLDFSLGEISLYLMASMIGGFISQLPVAGLSDRIGRRNTILICALIASLTAGSGIFTIFQTNSTAWLQYIIAFIFGCSLFSLYALSIARANDELPSNMNTVEVSRGLLFCYGMGALIAPPFLGFAMGLSSQYGFYAFFGIFSVILLLCALKTKPIPKAERVDMQLTTPIATASTVEDIMQEDNLELVPFDENIVQQYQATFNDIDEIEEVKEDSQEDIEPNTIEKRIKPSHKLVKNLAEMLGFFTY</sequence>
<feature type="transmembrane region" description="Helical" evidence="7">
    <location>
        <begin position="329"/>
        <end position="349"/>
    </location>
</feature>
<keyword evidence="5 7" id="KW-1133">Transmembrane helix</keyword>
<evidence type="ECO:0000259" key="8">
    <source>
        <dbReference type="PROSITE" id="PS50850"/>
    </source>
</evidence>
<dbReference type="RefSeq" id="WP_115589948.1">
    <property type="nucleotide sequence ID" value="NZ_UFRN01000002.1"/>
</dbReference>
<dbReference type="PANTHER" id="PTHR23521">
    <property type="entry name" value="TRANSPORTER MFS SUPERFAMILY"/>
    <property type="match status" value="1"/>
</dbReference>
<dbReference type="SUPFAM" id="SSF103473">
    <property type="entry name" value="MFS general substrate transporter"/>
    <property type="match status" value="1"/>
</dbReference>
<evidence type="ECO:0000256" key="7">
    <source>
        <dbReference type="SAM" id="Phobius"/>
    </source>
</evidence>
<feature type="transmembrane region" description="Helical" evidence="7">
    <location>
        <begin position="355"/>
        <end position="373"/>
    </location>
</feature>
<dbReference type="AlphaFoldDB" id="A0A380TSP8"/>
<gene>
    <name evidence="9" type="primary">ycaD</name>
    <name evidence="9" type="ORF">NCTC4191_00525</name>
</gene>
<keyword evidence="10" id="KW-1185">Reference proteome</keyword>
<feature type="transmembrane region" description="Helical" evidence="7">
    <location>
        <begin position="71"/>
        <end position="89"/>
    </location>
</feature>
<keyword evidence="3" id="KW-1003">Cell membrane</keyword>
<evidence type="ECO:0000256" key="2">
    <source>
        <dbReference type="ARBA" id="ARBA00022448"/>
    </source>
</evidence>
<dbReference type="InterPro" id="IPR047200">
    <property type="entry name" value="MFS_YcaD-like"/>
</dbReference>
<feature type="transmembrane region" description="Helical" evidence="7">
    <location>
        <begin position="195"/>
        <end position="220"/>
    </location>
</feature>
<dbReference type="EMBL" id="UFRN01000002">
    <property type="protein sequence ID" value="SUT91341.1"/>
    <property type="molecule type" value="Genomic_DNA"/>
</dbReference>
<reference evidence="9 10" key="1">
    <citation type="submission" date="2018-06" db="EMBL/GenBank/DDBJ databases">
        <authorList>
            <consortium name="Pathogen Informatics"/>
            <person name="Doyle S."/>
        </authorList>
    </citation>
    <scope>NUCLEOTIDE SEQUENCE [LARGE SCALE GENOMIC DNA]</scope>
    <source>
        <strain evidence="9 10">NCTC4191</strain>
    </source>
</reference>
<evidence type="ECO:0000313" key="9">
    <source>
        <dbReference type="EMBL" id="SUT91341.1"/>
    </source>
</evidence>
<accession>A0A380TSP8</accession>
<dbReference type="Pfam" id="PF07690">
    <property type="entry name" value="MFS_1"/>
    <property type="match status" value="1"/>
</dbReference>
<keyword evidence="6 7" id="KW-0472">Membrane</keyword>
<name>A0A380TSP8_ACTLI</name>
<feature type="transmembrane region" description="Helical" evidence="7">
    <location>
        <begin position="95"/>
        <end position="117"/>
    </location>
</feature>
<evidence type="ECO:0000256" key="3">
    <source>
        <dbReference type="ARBA" id="ARBA00022475"/>
    </source>
</evidence>
<feature type="transmembrane region" description="Helical" evidence="7">
    <location>
        <begin position="288"/>
        <end position="308"/>
    </location>
</feature>